<accession>A0A835IYN9</accession>
<evidence type="ECO:0000313" key="2">
    <source>
        <dbReference type="EMBL" id="KAF9625848.1"/>
    </source>
</evidence>
<reference evidence="2 3" key="1">
    <citation type="submission" date="2020-10" db="EMBL/GenBank/DDBJ databases">
        <title>The Coptis chinensis genome and diversification of protoberbering-type alkaloids.</title>
        <authorList>
            <person name="Wang B."/>
            <person name="Shu S."/>
            <person name="Song C."/>
            <person name="Liu Y."/>
        </authorList>
    </citation>
    <scope>NUCLEOTIDE SEQUENCE [LARGE SCALE GENOMIC DNA]</scope>
    <source>
        <strain evidence="2">HL-2020</strain>
        <tissue evidence="2">Leaf</tissue>
    </source>
</reference>
<feature type="compositionally biased region" description="Basic and acidic residues" evidence="1">
    <location>
        <begin position="78"/>
        <end position="95"/>
    </location>
</feature>
<dbReference type="EMBL" id="JADFTS010000001">
    <property type="protein sequence ID" value="KAF9625848.1"/>
    <property type="molecule type" value="Genomic_DNA"/>
</dbReference>
<comment type="caution">
    <text evidence="2">The sequence shown here is derived from an EMBL/GenBank/DDBJ whole genome shotgun (WGS) entry which is preliminary data.</text>
</comment>
<proteinExistence type="predicted"/>
<gene>
    <name evidence="2" type="ORF">IFM89_027459</name>
</gene>
<evidence type="ECO:0000313" key="3">
    <source>
        <dbReference type="Proteomes" id="UP000631114"/>
    </source>
</evidence>
<dbReference type="AlphaFoldDB" id="A0A835IYN9"/>
<protein>
    <submittedName>
        <fullName evidence="2">Uncharacterized protein</fullName>
    </submittedName>
</protein>
<feature type="region of interest" description="Disordered" evidence="1">
    <location>
        <begin position="64"/>
        <end position="95"/>
    </location>
</feature>
<dbReference type="Proteomes" id="UP000631114">
    <property type="component" value="Unassembled WGS sequence"/>
</dbReference>
<name>A0A835IYN9_9MAGN</name>
<sequence>MRPTNHAIGSGYFFPLYFSLSVNLFFCTGDFQPAVEFHQWKINEARKFEDAKLAEEAALAITKMQKARTKGPMNEAAASKKDSRNVDKEEEGCRD</sequence>
<keyword evidence="3" id="KW-1185">Reference proteome</keyword>
<organism evidence="2 3">
    <name type="scientific">Coptis chinensis</name>
    <dbReference type="NCBI Taxonomy" id="261450"/>
    <lineage>
        <taxon>Eukaryota</taxon>
        <taxon>Viridiplantae</taxon>
        <taxon>Streptophyta</taxon>
        <taxon>Embryophyta</taxon>
        <taxon>Tracheophyta</taxon>
        <taxon>Spermatophyta</taxon>
        <taxon>Magnoliopsida</taxon>
        <taxon>Ranunculales</taxon>
        <taxon>Ranunculaceae</taxon>
        <taxon>Coptidoideae</taxon>
        <taxon>Coptis</taxon>
    </lineage>
</organism>
<evidence type="ECO:0000256" key="1">
    <source>
        <dbReference type="SAM" id="MobiDB-lite"/>
    </source>
</evidence>